<gene>
    <name evidence="2" type="ORF">PUMCH_001505</name>
</gene>
<name>A0AAX4H6X8_9ASCO</name>
<dbReference type="RefSeq" id="XP_062876621.1">
    <property type="nucleotide sequence ID" value="XM_063020551.1"/>
</dbReference>
<keyword evidence="3" id="KW-1185">Reference proteome</keyword>
<dbReference type="AlphaFoldDB" id="A0AAX4H6X8"/>
<reference evidence="2 3" key="1">
    <citation type="submission" date="2023-10" db="EMBL/GenBank/DDBJ databases">
        <title>Draft Genome Sequence of Candida saopaulonensis from a very Premature Infant with Sepsis.</title>
        <authorList>
            <person name="Ning Y."/>
            <person name="Dai R."/>
            <person name="Xiao M."/>
            <person name="Xu Y."/>
            <person name="Yan Q."/>
            <person name="Zhang L."/>
        </authorList>
    </citation>
    <scope>NUCLEOTIDE SEQUENCE [LARGE SCALE GENOMIC DNA]</scope>
    <source>
        <strain evidence="2 3">19XY460</strain>
    </source>
</reference>
<feature type="domain" description="Tubulin binding cofactor C-like" evidence="1">
    <location>
        <begin position="82"/>
        <end position="172"/>
    </location>
</feature>
<evidence type="ECO:0000259" key="1">
    <source>
        <dbReference type="Pfam" id="PF07986"/>
    </source>
</evidence>
<accession>A0AAX4H6X8</accession>
<dbReference type="Gene3D" id="2.160.20.70">
    <property type="match status" value="1"/>
</dbReference>
<dbReference type="InterPro" id="IPR012945">
    <property type="entry name" value="Tubulin-bd_cofactor_C_dom"/>
</dbReference>
<proteinExistence type="predicted"/>
<dbReference type="KEGG" id="asau:88172570"/>
<organism evidence="2 3">
    <name type="scientific">Australozyma saopauloensis</name>
    <dbReference type="NCBI Taxonomy" id="291208"/>
    <lineage>
        <taxon>Eukaryota</taxon>
        <taxon>Fungi</taxon>
        <taxon>Dikarya</taxon>
        <taxon>Ascomycota</taxon>
        <taxon>Saccharomycotina</taxon>
        <taxon>Pichiomycetes</taxon>
        <taxon>Metschnikowiaceae</taxon>
        <taxon>Australozyma</taxon>
    </lineage>
</organism>
<dbReference type="InterPro" id="IPR016098">
    <property type="entry name" value="CAP/MinC_C"/>
</dbReference>
<dbReference type="Proteomes" id="UP001338582">
    <property type="component" value="Chromosome 2"/>
</dbReference>
<dbReference type="Pfam" id="PF07986">
    <property type="entry name" value="TBCC"/>
    <property type="match status" value="1"/>
</dbReference>
<dbReference type="EMBL" id="CP138895">
    <property type="protein sequence ID" value="WPK24238.1"/>
    <property type="molecule type" value="Genomic_DNA"/>
</dbReference>
<dbReference type="GeneID" id="88172570"/>
<protein>
    <recommendedName>
        <fullName evidence="1">Tubulin binding cofactor C-like domain-containing protein</fullName>
    </recommendedName>
</protein>
<evidence type="ECO:0000313" key="3">
    <source>
        <dbReference type="Proteomes" id="UP001338582"/>
    </source>
</evidence>
<sequence>MVLPSSDIWSGSTSEVISAGRARLRANLSQPFQFTGNPSENTLSTSELKPQHLFGFIGKQNSLVLENLTDQAYIETHVREDQVSIKSIKGCVIYLGCSFSSSSIPCQIENVHSSIILVKGSMTGSLSCIKNLVIIADCHQLRLNNVTHCSVLGRVVGKEIILEKCAEIKFGSWTEGKILRPGYSVNDIDRPGSYAKDSFNYFEDNSLSIEELIVDSFSSPSIFALWRDTTDTIRTDLSL</sequence>
<evidence type="ECO:0000313" key="2">
    <source>
        <dbReference type="EMBL" id="WPK24238.1"/>
    </source>
</evidence>